<dbReference type="OrthoDB" id="9770715at2"/>
<dbReference type="PANTHER" id="PTHR33525:SF3">
    <property type="entry name" value="RIBONUCLEASE Y"/>
    <property type="match status" value="1"/>
</dbReference>
<evidence type="ECO:0000259" key="1">
    <source>
        <dbReference type="PROSITE" id="PS51833"/>
    </source>
</evidence>
<protein>
    <submittedName>
        <fullName evidence="2">Putative signal transduction protein</fullName>
    </submittedName>
</protein>
<dbReference type="PROSITE" id="PS51833">
    <property type="entry name" value="HDOD"/>
    <property type="match status" value="1"/>
</dbReference>
<dbReference type="NCBIfam" id="TIGR00277">
    <property type="entry name" value="HDIG"/>
    <property type="match status" value="1"/>
</dbReference>
<organism evidence="2">
    <name type="scientific">Hydrogenovibrio crunogenus (strain DSM 25203 / XCL-2)</name>
    <name type="common">Thiomicrospira crunogena</name>
    <dbReference type="NCBI Taxonomy" id="317025"/>
    <lineage>
        <taxon>Bacteria</taxon>
        <taxon>Pseudomonadati</taxon>
        <taxon>Pseudomonadota</taxon>
        <taxon>Gammaproteobacteria</taxon>
        <taxon>Thiotrichales</taxon>
        <taxon>Piscirickettsiaceae</taxon>
        <taxon>Hydrogenovibrio</taxon>
    </lineage>
</organism>
<gene>
    <name evidence="2" type="ordered locus">Tcr_1669</name>
</gene>
<dbReference type="eggNOG" id="COG1639">
    <property type="taxonomic scope" value="Bacteria"/>
</dbReference>
<dbReference type="EMBL" id="CP000109">
    <property type="protein sequence ID" value="ABB42261.1"/>
    <property type="molecule type" value="Genomic_DNA"/>
</dbReference>
<accession>Q31F12</accession>
<proteinExistence type="predicted"/>
<sequence>MKRHVSKYKVTSADVIDALAEVKRLPTFSKILTEFDRLVGQPEGTHVDEVADLLKSDPRMMAGVIKTANSAKYAPSGKRVTEVAKAVYLLGVKDVRIMIVALSFLDMCQSKVSLNETDFLKHSMVSAFIAQSLAPYFKVNEYDAFLMGLLHDIGVFLLATYSTEGIKEVEKVSLGRATHLVSAERSVFGLSHSSVGARIIQNWELPQSIVMGVLGHNSPERIERVFQKNAYLTLLSEAGAFYLGLSNGLVASEAGVLGERSLAILKRIDLPEADFKLMIEGALEDATQIGLF</sequence>
<dbReference type="STRING" id="317025.Tcr_1669"/>
<dbReference type="AlphaFoldDB" id="Q31F12"/>
<dbReference type="HOGENOM" id="CLU_048246_4_2_6"/>
<dbReference type="Gene3D" id="1.10.3210.10">
    <property type="entry name" value="Hypothetical protein af1432"/>
    <property type="match status" value="1"/>
</dbReference>
<dbReference type="KEGG" id="tcx:Tcr_1669"/>
<dbReference type="Pfam" id="PF08668">
    <property type="entry name" value="HDOD"/>
    <property type="match status" value="1"/>
</dbReference>
<dbReference type="InterPro" id="IPR013976">
    <property type="entry name" value="HDOD"/>
</dbReference>
<reference evidence="2" key="1">
    <citation type="submission" date="2006-07" db="EMBL/GenBank/DDBJ databases">
        <title>Complete sequence of Thiomicrospira crunogena XCL-2.</title>
        <authorList>
            <consortium name="US DOE Joint Genome Institute"/>
            <person name="Copeland A."/>
            <person name="Lucas S."/>
            <person name="Lapidus A."/>
            <person name="Barry K."/>
            <person name="Detter J.C."/>
            <person name="Glavina del Rio T."/>
            <person name="Hammon N."/>
            <person name="Israni S."/>
            <person name="Dalin E."/>
            <person name="Tice H."/>
            <person name="Pitluck S."/>
            <person name="Chain P."/>
            <person name="Malfatti S."/>
            <person name="Shin M."/>
            <person name="Vergez L."/>
            <person name="Schmutz J."/>
            <person name="Larimer F."/>
            <person name="Land M."/>
            <person name="Hauser L."/>
            <person name="Kyrpides N."/>
            <person name="Lykidis A."/>
            <person name="Scott K.M."/>
            <person name="Sievert S."/>
            <person name="Kerfeld C."/>
            <person name="Freyermuth S."/>
            <person name="Dobrinski K."/>
            <person name="Boller A."/>
            <person name="Fitzpatrick K."/>
            <person name="Thoma P."/>
            <person name="Moore J."/>
            <person name="Richardson P."/>
        </authorList>
    </citation>
    <scope>NUCLEOTIDE SEQUENCE</scope>
    <source>
        <strain evidence="2">XCL-2</strain>
    </source>
</reference>
<dbReference type="InterPro" id="IPR052340">
    <property type="entry name" value="RNase_Y/CdgJ"/>
</dbReference>
<dbReference type="InterPro" id="IPR006675">
    <property type="entry name" value="HDIG_dom"/>
</dbReference>
<dbReference type="PANTHER" id="PTHR33525">
    <property type="match status" value="1"/>
</dbReference>
<feature type="domain" description="HDOD" evidence="1">
    <location>
        <begin position="25"/>
        <end position="219"/>
    </location>
</feature>
<evidence type="ECO:0000313" key="2">
    <source>
        <dbReference type="EMBL" id="ABB42261.1"/>
    </source>
</evidence>
<dbReference type="SUPFAM" id="SSF109604">
    <property type="entry name" value="HD-domain/PDEase-like"/>
    <property type="match status" value="1"/>
</dbReference>
<name>Q31F12_HYDCU</name>